<organism evidence="2 3">
    <name type="scientific">Puccinia striiformis</name>
    <dbReference type="NCBI Taxonomy" id="27350"/>
    <lineage>
        <taxon>Eukaryota</taxon>
        <taxon>Fungi</taxon>
        <taxon>Dikarya</taxon>
        <taxon>Basidiomycota</taxon>
        <taxon>Pucciniomycotina</taxon>
        <taxon>Pucciniomycetes</taxon>
        <taxon>Pucciniales</taxon>
        <taxon>Pucciniaceae</taxon>
        <taxon>Puccinia</taxon>
    </lineage>
</organism>
<evidence type="ECO:0000256" key="1">
    <source>
        <dbReference type="SAM" id="MobiDB-lite"/>
    </source>
</evidence>
<feature type="region of interest" description="Disordered" evidence="1">
    <location>
        <begin position="122"/>
        <end position="151"/>
    </location>
</feature>
<keyword evidence="3" id="KW-1185">Reference proteome</keyword>
<feature type="region of interest" description="Disordered" evidence="1">
    <location>
        <begin position="207"/>
        <end position="267"/>
    </location>
</feature>
<reference evidence="2" key="1">
    <citation type="submission" date="2017-12" db="EMBL/GenBank/DDBJ databases">
        <title>Gene loss provides genomic basis for host adaptation in cereal stripe rust fungi.</title>
        <authorList>
            <person name="Xia C."/>
        </authorList>
    </citation>
    <scope>NUCLEOTIDE SEQUENCE [LARGE SCALE GENOMIC DNA]</scope>
    <source>
        <strain evidence="2">93-210</strain>
    </source>
</reference>
<dbReference type="AlphaFoldDB" id="A0A2S4UHU2"/>
<dbReference type="VEuPathDB" id="FungiDB:PSHT_13206"/>
<evidence type="ECO:0000313" key="2">
    <source>
        <dbReference type="EMBL" id="POV96893.1"/>
    </source>
</evidence>
<dbReference type="Proteomes" id="UP000239156">
    <property type="component" value="Unassembled WGS sequence"/>
</dbReference>
<protein>
    <submittedName>
        <fullName evidence="2">Uncharacterized protein</fullName>
    </submittedName>
</protein>
<dbReference type="EMBL" id="PKSL01000281">
    <property type="protein sequence ID" value="POV96893.1"/>
    <property type="molecule type" value="Genomic_DNA"/>
</dbReference>
<dbReference type="VEuPathDB" id="FungiDB:PSTT_15396"/>
<proteinExistence type="predicted"/>
<feature type="compositionally biased region" description="Low complexity" evidence="1">
    <location>
        <begin position="241"/>
        <end position="261"/>
    </location>
</feature>
<feature type="compositionally biased region" description="Polar residues" evidence="1">
    <location>
        <begin position="209"/>
        <end position="218"/>
    </location>
</feature>
<feature type="compositionally biased region" description="Low complexity" evidence="1">
    <location>
        <begin position="142"/>
        <end position="151"/>
    </location>
</feature>
<name>A0A2S4UHU2_9BASI</name>
<sequence length="267" mass="27719">MRHAPSIVLLHRSSRLQESHQLKPNHLKMSNTAAEAVPATQPAVETPAVTDTAAAPAAQNKRFSNVHKTVGSKARRRLSPHTYEIFRCSFTELSSALSTRLVNRFGHINAALDGAGDAIADRKGGKVTGRKSGEEASRSTDATPVATAPAVPAAKPNLLTAAETVPAAAATTTAAEAPAEKRSPIGQFINTNLKRTSTLVQRVGGTLRSKGNSTVDSLSATTTRASRRFSRAPKATEGPAEDLTAAAPPAAAPLADVPATEPATKTA</sequence>
<accession>A0A2S4UHU2</accession>
<gene>
    <name evidence="2" type="ORF">PSTT_15396</name>
</gene>
<evidence type="ECO:0000313" key="3">
    <source>
        <dbReference type="Proteomes" id="UP000239156"/>
    </source>
</evidence>
<comment type="caution">
    <text evidence="2">The sequence shown here is derived from an EMBL/GenBank/DDBJ whole genome shotgun (WGS) entry which is preliminary data.</text>
</comment>